<proteinExistence type="predicted"/>
<accession>A0A1U0U853</accession>
<dbReference type="Proteomes" id="UP000190074">
    <property type="component" value="Unassembled WGS sequence"/>
</dbReference>
<reference evidence="1 2" key="1">
    <citation type="submission" date="2016-11" db="EMBL/GenBank/DDBJ databases">
        <authorList>
            <consortium name="Pathogen Informatics"/>
        </authorList>
    </citation>
    <scope>NUCLEOTIDE SEQUENCE [LARGE SCALE GENOMIC DNA]</scope>
    <source>
        <strain evidence="1 2">911</strain>
    </source>
</reference>
<dbReference type="Pfam" id="PF25310">
    <property type="entry name" value="VG15"/>
    <property type="match status" value="1"/>
</dbReference>
<sequence>MAAATATGLALLWPILSYGNLSQTTPVWVHATTLEIEKQFRFSEDLAFEYVQAARWSVKPDAPALAKIPTAFPTEDVQLAMQVTGPYAIKAKVGDAPPEGVVVDDVMSQARTNTTGVGVKHAMNGGRGEVQQQIRAEFEQAVVAENTAEKAGASVTDLSARRADRKAIGYARMTDDDPCYFCAILASQGATYLNEHSFDLSNSKVRDIKRNGQIVAHRPFVGDGPVKVHDHCRCQLRPVYRKADEMDERANYFLEQWKKFGVGGKGDDGVYRNAMQNFRRSYVAPPPYKESPAVDIAAVRANREALISAGFAVDSANVRFYDRSLSLLEAV</sequence>
<protein>
    <submittedName>
        <fullName evidence="1">Uncharacterized protein</fullName>
    </submittedName>
</protein>
<gene>
    <name evidence="1" type="ORF">SAMEA2259716_02425</name>
</gene>
<dbReference type="EMBL" id="FVGW01000004">
    <property type="protein sequence ID" value="SKM04669.1"/>
    <property type="molecule type" value="Genomic_DNA"/>
</dbReference>
<evidence type="ECO:0000313" key="1">
    <source>
        <dbReference type="EMBL" id="SKM04669.1"/>
    </source>
</evidence>
<dbReference type="AlphaFoldDB" id="A0A1U0U853"/>
<name>A0A1U0U853_9MYCO</name>
<dbReference type="InterPro" id="IPR057369">
    <property type="entry name" value="VG15"/>
</dbReference>
<evidence type="ECO:0000313" key="2">
    <source>
        <dbReference type="Proteomes" id="UP000190074"/>
    </source>
</evidence>
<organism evidence="1 2">
    <name type="scientific">Mycobacteroides abscessus subsp. massiliense</name>
    <dbReference type="NCBI Taxonomy" id="1962118"/>
    <lineage>
        <taxon>Bacteria</taxon>
        <taxon>Bacillati</taxon>
        <taxon>Actinomycetota</taxon>
        <taxon>Actinomycetes</taxon>
        <taxon>Mycobacteriales</taxon>
        <taxon>Mycobacteriaceae</taxon>
        <taxon>Mycobacteroides</taxon>
        <taxon>Mycobacteroides abscessus</taxon>
    </lineage>
</organism>